<name>A0AAD4MTP6_9BILA</name>
<keyword evidence="2" id="KW-1185">Reference proteome</keyword>
<dbReference type="AlphaFoldDB" id="A0AAD4MTP6"/>
<organism evidence="1 2">
    <name type="scientific">Ditylenchus destructor</name>
    <dbReference type="NCBI Taxonomy" id="166010"/>
    <lineage>
        <taxon>Eukaryota</taxon>
        <taxon>Metazoa</taxon>
        <taxon>Ecdysozoa</taxon>
        <taxon>Nematoda</taxon>
        <taxon>Chromadorea</taxon>
        <taxon>Rhabditida</taxon>
        <taxon>Tylenchina</taxon>
        <taxon>Tylenchomorpha</taxon>
        <taxon>Sphaerularioidea</taxon>
        <taxon>Anguinidae</taxon>
        <taxon>Anguininae</taxon>
        <taxon>Ditylenchus</taxon>
    </lineage>
</organism>
<dbReference type="Gene3D" id="2.60.40.1180">
    <property type="entry name" value="Golgi alpha-mannosidase II"/>
    <property type="match status" value="1"/>
</dbReference>
<reference evidence="1" key="1">
    <citation type="submission" date="2022-01" db="EMBL/GenBank/DDBJ databases">
        <title>Genome Sequence Resource for Two Populations of Ditylenchus destructor, the Migratory Endoparasitic Phytonematode.</title>
        <authorList>
            <person name="Zhang H."/>
            <person name="Lin R."/>
            <person name="Xie B."/>
        </authorList>
    </citation>
    <scope>NUCLEOTIDE SEQUENCE</scope>
    <source>
        <strain evidence="1">BazhouSP</strain>
    </source>
</reference>
<evidence type="ECO:0000313" key="2">
    <source>
        <dbReference type="Proteomes" id="UP001201812"/>
    </source>
</evidence>
<sequence>MLKKGLQKTVSNLKSNVVLFRKTPDWFFALRNLLAANLDTTLPAGKYCNTYASDECSSDDFITVNNDGRASFTVPKRSIVTFTSKSKVFEDEAFPISERKAPSNRTVIFLYKKTAPGEHIHIRGGNVRAGSGCDIEPSASNKCSIPIVHETKIDVESDIKPSMVYSAYQQWNQGDSYLDFLGPEFRQGTHDGVGANGTPLIWTTNATSNPAFNSINAELKLGGHYWMVDLQMECNNTYNNFFEFKGFNGAWEPDISPSENTCMSGQPKSMGNNHVARCGAVNIFKWGVTNNNASVQLLIGGSTMIGGG</sequence>
<protein>
    <submittedName>
        <fullName evidence="1">Alpha-amylase</fullName>
    </submittedName>
</protein>
<dbReference type="EMBL" id="JAKKPZ010000128">
    <property type="protein sequence ID" value="KAI1701050.1"/>
    <property type="molecule type" value="Genomic_DNA"/>
</dbReference>
<dbReference type="SUPFAM" id="SSF51011">
    <property type="entry name" value="Glycosyl hydrolase domain"/>
    <property type="match status" value="1"/>
</dbReference>
<evidence type="ECO:0000313" key="1">
    <source>
        <dbReference type="EMBL" id="KAI1701050.1"/>
    </source>
</evidence>
<accession>A0AAD4MTP6</accession>
<dbReference type="InterPro" id="IPR013780">
    <property type="entry name" value="Glyco_hydro_b"/>
</dbReference>
<gene>
    <name evidence="1" type="ORF">DdX_16354</name>
</gene>
<proteinExistence type="predicted"/>
<comment type="caution">
    <text evidence="1">The sequence shown here is derived from an EMBL/GenBank/DDBJ whole genome shotgun (WGS) entry which is preliminary data.</text>
</comment>
<dbReference type="Proteomes" id="UP001201812">
    <property type="component" value="Unassembled WGS sequence"/>
</dbReference>